<dbReference type="AlphaFoldDB" id="A0A1I5LA61"/>
<proteinExistence type="predicted"/>
<keyword evidence="4" id="KW-1185">Reference proteome</keyword>
<evidence type="ECO:0000313" key="3">
    <source>
        <dbReference type="EMBL" id="SFO94108.1"/>
    </source>
</evidence>
<feature type="region of interest" description="Disordered" evidence="1">
    <location>
        <begin position="1"/>
        <end position="40"/>
    </location>
</feature>
<dbReference type="EMBL" id="FOVH01000010">
    <property type="protein sequence ID" value="SFO94108.1"/>
    <property type="molecule type" value="Genomic_DNA"/>
</dbReference>
<dbReference type="Proteomes" id="UP000183413">
    <property type="component" value="Unassembled WGS sequence"/>
</dbReference>
<keyword evidence="2" id="KW-1133">Transmembrane helix</keyword>
<dbReference type="RefSeq" id="WP_021597015.1">
    <property type="nucleotide sequence ID" value="NZ_FOVH01000010.1"/>
</dbReference>
<dbReference type="InParanoid" id="A0A1I5LA61"/>
<sequence>MAESPGRSGTPDSPSGDDLDGAQVVADGDASEAAAEPLRGLRPWWSVDYGDGTGPHGPVNGTGPQMLPAPRDGSGPFPVLGGGTGPQLMPGPTNGSGAHPVVRTGPQGVLPDGSGAHPVIPAGTGPLPPVTGAPPARRKRPPKLLLLAGAVLVTVVMLAAGVLAVRTVGGAAKDARTTAAPASKKVINAGAVAGGLRRDGLTAPQASAAYPFVAGAVDAGGVPVAKNGLAVYTEVPVGRLNVLFAGGTGQVGNPADFLQKAQPTTFIAGQDADPGSEGGKAVCGQFAVLADTHTYCAWATKDSFGIVASNLATLNPQFPLMADVMRRIRKDVEKPK</sequence>
<name>A0A1I5LA61_9ACTN</name>
<dbReference type="STRING" id="1993.SAMN04489713_110308"/>
<accession>A0A1I5LA61</accession>
<keyword evidence="2" id="KW-0812">Transmembrane</keyword>
<organism evidence="3 4">
    <name type="scientific">Actinomadura madurae</name>
    <dbReference type="NCBI Taxonomy" id="1993"/>
    <lineage>
        <taxon>Bacteria</taxon>
        <taxon>Bacillati</taxon>
        <taxon>Actinomycetota</taxon>
        <taxon>Actinomycetes</taxon>
        <taxon>Streptosporangiales</taxon>
        <taxon>Thermomonosporaceae</taxon>
        <taxon>Actinomadura</taxon>
    </lineage>
</organism>
<feature type="region of interest" description="Disordered" evidence="1">
    <location>
        <begin position="52"/>
        <end position="92"/>
    </location>
</feature>
<feature type="transmembrane region" description="Helical" evidence="2">
    <location>
        <begin position="144"/>
        <end position="165"/>
    </location>
</feature>
<protein>
    <submittedName>
        <fullName evidence="3">Uncharacterized protein</fullName>
    </submittedName>
</protein>
<evidence type="ECO:0000313" key="4">
    <source>
        <dbReference type="Proteomes" id="UP000183413"/>
    </source>
</evidence>
<evidence type="ECO:0000256" key="2">
    <source>
        <dbReference type="SAM" id="Phobius"/>
    </source>
</evidence>
<gene>
    <name evidence="3" type="ORF">SAMN04489713_110308</name>
</gene>
<dbReference type="eggNOG" id="ENOG502ZTG7">
    <property type="taxonomic scope" value="Bacteria"/>
</dbReference>
<reference evidence="3 4" key="1">
    <citation type="submission" date="2016-10" db="EMBL/GenBank/DDBJ databases">
        <authorList>
            <person name="de Groot N.N."/>
        </authorList>
    </citation>
    <scope>NUCLEOTIDE SEQUENCE [LARGE SCALE GENOMIC DNA]</scope>
    <source>
        <strain evidence="3 4">DSM 43067</strain>
    </source>
</reference>
<evidence type="ECO:0000256" key="1">
    <source>
        <dbReference type="SAM" id="MobiDB-lite"/>
    </source>
</evidence>
<keyword evidence="2" id="KW-0472">Membrane</keyword>